<name>A0A6J5RDS3_9CAUD</name>
<gene>
    <name evidence="2" type="ORF">UFOVP1229_160</name>
</gene>
<reference evidence="2" key="1">
    <citation type="submission" date="2020-05" db="EMBL/GenBank/DDBJ databases">
        <authorList>
            <person name="Chiriac C."/>
            <person name="Salcher M."/>
            <person name="Ghai R."/>
            <person name="Kavagutti S V."/>
        </authorList>
    </citation>
    <scope>NUCLEOTIDE SEQUENCE</scope>
</reference>
<accession>A0A6J5RDS3</accession>
<proteinExistence type="predicted"/>
<feature type="region of interest" description="Disordered" evidence="1">
    <location>
        <begin position="111"/>
        <end position="132"/>
    </location>
</feature>
<evidence type="ECO:0000313" key="2">
    <source>
        <dbReference type="EMBL" id="CAB4191828.1"/>
    </source>
</evidence>
<evidence type="ECO:0000256" key="1">
    <source>
        <dbReference type="SAM" id="MobiDB-lite"/>
    </source>
</evidence>
<sequence>MNTIKTEITIRLLSSDSGRTVEMSRDVEFPGFMPLGYRFEIAGRLVGNVVYCGYDAGIGCVFAGVGSSIVLNVDLMAEDIPDESEFLTIVSHLVAAGFSIDLDDVANEDEASTGDIISGNAESTYAPGWEKE</sequence>
<organism evidence="2">
    <name type="scientific">uncultured Caudovirales phage</name>
    <dbReference type="NCBI Taxonomy" id="2100421"/>
    <lineage>
        <taxon>Viruses</taxon>
        <taxon>Duplodnaviria</taxon>
        <taxon>Heunggongvirae</taxon>
        <taxon>Uroviricota</taxon>
        <taxon>Caudoviricetes</taxon>
        <taxon>Peduoviridae</taxon>
        <taxon>Maltschvirus</taxon>
        <taxon>Maltschvirus maltsch</taxon>
    </lineage>
</organism>
<protein>
    <submittedName>
        <fullName evidence="2">Uncharacterized protein</fullName>
    </submittedName>
</protein>
<dbReference type="EMBL" id="LR797178">
    <property type="protein sequence ID" value="CAB4191828.1"/>
    <property type="molecule type" value="Genomic_DNA"/>
</dbReference>